<evidence type="ECO:0000256" key="1">
    <source>
        <dbReference type="SAM" id="Phobius"/>
    </source>
</evidence>
<sequence length="374" mass="41397">MTFAVRLPSMKFDRSFTFSRGSTIRAVFVVIAFCVFGYLLLLPLFAILKGFQLLLSFHTEIVIPGSGEGALEHFTGSRDCGISQTDIYLAPFPLNPGVSPFCKNRVTLLEALSSGGRHGFDEPFVGKGCTYRWFSTPEICMILERFNALVFIGDSTAQTIYTALNILLREDLALGGLQQWMMNDQDRAACKCDNQFVNGDCLGYAIKGIEEVKKNRKESPYLCERIPHAYVPVDSTPASSIAQNAFKDLTYGRPNPWQPSPVIISFSSSLDITTTTRVLDEWASLGTGAERNIPLLFLGPQATGWSKEGNDGNAALWKFQEDITEPAKRRHYDLLGLWNLTAQAGSKDGEKYGEKVALVQAMMVINWLSKLGTS</sequence>
<comment type="caution">
    <text evidence="2">The sequence shown here is derived from an EMBL/GenBank/DDBJ whole genome shotgun (WGS) entry which is preliminary data.</text>
</comment>
<protein>
    <submittedName>
        <fullName evidence="2">Uncharacterized protein</fullName>
    </submittedName>
</protein>
<keyword evidence="1" id="KW-0812">Transmembrane</keyword>
<name>A0A7D8YVH3_9HELO</name>
<dbReference type="EMBL" id="QGMG01000205">
    <property type="protein sequence ID" value="TVY55828.1"/>
    <property type="molecule type" value="Genomic_DNA"/>
</dbReference>
<keyword evidence="3" id="KW-1185">Reference proteome</keyword>
<dbReference type="AlphaFoldDB" id="A0A7D8YVH3"/>
<keyword evidence="1" id="KW-0472">Membrane</keyword>
<dbReference type="Proteomes" id="UP000481288">
    <property type="component" value="Unassembled WGS sequence"/>
</dbReference>
<organism evidence="2 3">
    <name type="scientific">Lachnellula cervina</name>
    <dbReference type="NCBI Taxonomy" id="1316786"/>
    <lineage>
        <taxon>Eukaryota</taxon>
        <taxon>Fungi</taxon>
        <taxon>Dikarya</taxon>
        <taxon>Ascomycota</taxon>
        <taxon>Pezizomycotina</taxon>
        <taxon>Leotiomycetes</taxon>
        <taxon>Helotiales</taxon>
        <taxon>Lachnaceae</taxon>
        <taxon>Lachnellula</taxon>
    </lineage>
</organism>
<gene>
    <name evidence="2" type="ORF">LCER1_G003103</name>
</gene>
<accession>A0A7D8YVH3</accession>
<reference evidence="2 3" key="1">
    <citation type="submission" date="2018-05" db="EMBL/GenBank/DDBJ databases">
        <title>Whole genome sequencing for identification of molecular markers to develop diagnostic detection tools for the regulated plant pathogen Lachnellula willkommii.</title>
        <authorList>
            <person name="Giroux E."/>
            <person name="Bilodeau G."/>
        </authorList>
    </citation>
    <scope>NUCLEOTIDE SEQUENCE [LARGE SCALE GENOMIC DNA]</scope>
    <source>
        <strain evidence="2 3">CBS 625.97</strain>
    </source>
</reference>
<evidence type="ECO:0000313" key="3">
    <source>
        <dbReference type="Proteomes" id="UP000481288"/>
    </source>
</evidence>
<proteinExistence type="predicted"/>
<keyword evidence="1" id="KW-1133">Transmembrane helix</keyword>
<feature type="transmembrane region" description="Helical" evidence="1">
    <location>
        <begin position="26"/>
        <end position="48"/>
    </location>
</feature>
<dbReference type="OrthoDB" id="5373426at2759"/>
<evidence type="ECO:0000313" key="2">
    <source>
        <dbReference type="EMBL" id="TVY55828.1"/>
    </source>
</evidence>